<feature type="domain" description="Tyr recombinase" evidence="4">
    <location>
        <begin position="697"/>
        <end position="905"/>
    </location>
</feature>
<dbReference type="SUPFAM" id="SSF56349">
    <property type="entry name" value="DNA breaking-rejoining enzymes"/>
    <property type="match status" value="1"/>
</dbReference>
<dbReference type="InterPro" id="IPR044068">
    <property type="entry name" value="CB"/>
</dbReference>
<keyword evidence="7" id="KW-1185">Reference proteome</keyword>
<feature type="domain" description="Reverse transcriptase" evidence="3">
    <location>
        <begin position="54"/>
        <end position="236"/>
    </location>
</feature>
<reference evidence="6" key="1">
    <citation type="submission" date="2021-03" db="EMBL/GenBank/DDBJ databases">
        <authorList>
            <person name="Bekaert M."/>
        </authorList>
    </citation>
    <scope>NUCLEOTIDE SEQUENCE</scope>
</reference>
<evidence type="ECO:0000259" key="4">
    <source>
        <dbReference type="PROSITE" id="PS51898"/>
    </source>
</evidence>
<protein>
    <submittedName>
        <fullName evidence="6">Uncharacterized protein</fullName>
    </submittedName>
</protein>
<dbReference type="EMBL" id="CAJPWZ010001628">
    <property type="protein sequence ID" value="CAG2219330.1"/>
    <property type="molecule type" value="Genomic_DNA"/>
</dbReference>
<keyword evidence="2" id="KW-0233">DNA recombination</keyword>
<dbReference type="InterPro" id="IPR002104">
    <property type="entry name" value="Integrase_catalytic"/>
</dbReference>
<comment type="caution">
    <text evidence="6">The sequence shown here is derived from an EMBL/GenBank/DDBJ whole genome shotgun (WGS) entry which is preliminary data.</text>
</comment>
<evidence type="ECO:0000313" key="7">
    <source>
        <dbReference type="Proteomes" id="UP000683360"/>
    </source>
</evidence>
<dbReference type="AlphaFoldDB" id="A0A8S3SH90"/>
<dbReference type="GO" id="GO:0003677">
    <property type="term" value="F:DNA binding"/>
    <property type="evidence" value="ECO:0007669"/>
    <property type="project" value="UniProtKB-KW"/>
</dbReference>
<dbReference type="CDD" id="cd09275">
    <property type="entry name" value="RNase_HI_RT_DIRS1"/>
    <property type="match status" value="1"/>
</dbReference>
<keyword evidence="1" id="KW-0238">DNA-binding</keyword>
<dbReference type="Pfam" id="PF00589">
    <property type="entry name" value="Phage_integrase"/>
    <property type="match status" value="1"/>
</dbReference>
<evidence type="ECO:0000256" key="2">
    <source>
        <dbReference type="ARBA" id="ARBA00023172"/>
    </source>
</evidence>
<evidence type="ECO:0000313" key="6">
    <source>
        <dbReference type="EMBL" id="CAG2219330.1"/>
    </source>
</evidence>
<dbReference type="CDD" id="cd03714">
    <property type="entry name" value="RT_DIRS1"/>
    <property type="match status" value="1"/>
</dbReference>
<dbReference type="InterPro" id="IPR011010">
    <property type="entry name" value="DNA_brk_join_enz"/>
</dbReference>
<dbReference type="Pfam" id="PF00078">
    <property type="entry name" value="RVT_1"/>
    <property type="match status" value="1"/>
</dbReference>
<dbReference type="InterPro" id="IPR010998">
    <property type="entry name" value="Integrase_recombinase_N"/>
</dbReference>
<dbReference type="Gene3D" id="3.10.10.10">
    <property type="entry name" value="HIV Type 1 Reverse Transcriptase, subunit A, domain 1"/>
    <property type="match status" value="1"/>
</dbReference>
<dbReference type="InterPro" id="IPR000477">
    <property type="entry name" value="RT_dom"/>
</dbReference>
<dbReference type="InterPro" id="IPR013762">
    <property type="entry name" value="Integrase-like_cat_sf"/>
</dbReference>
<dbReference type="GO" id="GO:0015074">
    <property type="term" value="P:DNA integration"/>
    <property type="evidence" value="ECO:0007669"/>
    <property type="project" value="InterPro"/>
</dbReference>
<sequence length="912" mass="104382">MSLTSDNWVLDVVKGYQIEFEQIPYQNKEPNLLQFDKDETNMVQLEIDKFLQKQIIKPVTYIKNQYVSNIFTRPKKDGTCRVILNLKVLNNDIEKHHFKMETLKSAIQCVSQNCWFASIDLKDAYYSISIDHKDRKYLRFYWNDQLYEYTCLPNGLTTAPRIFTKVLKVPFSHLRKIGHKNVAYIDDSLLISDSYSQCAINISDTVTLLDKLGFTIHPVKSVFEPTQTITFLGFVLNSITMTIKLTTEKAQAIKLTCCKYVKNRQMSIRQFAQIIGKLIAAEPGVEHALIYIKSLEIEKDKFLKQNNGDFDTKIIISNESVDVLNWWISHVESSFKPLVRKDPEIILKTDSSKTGWGGVVDNTQLQTKGFWSYEEQKLHINYLELKAAFLALKCFCSTKSDKHVRIYMDNMVAVTYIDKMGGRIQSLNTLTREIWQWCIHRNIWLSACHLPGKTNVEADKLSRSNNTDLEWKLNTNVFMCINSIYGPHDIDLFASRINHQLSRYISYLPDPNAEAHGRKSYPKTDFGGSRNNLNSTFVEHSTLVPSNTASYCSGFLHNTQGKRTTVVDTANRSSKETSVEKTDFGCLQIVGQIVQNTGLSKKAAEIVISSWRQSTQKQYWTYLKKWCTFCCQRKIDIFTPTEVDVVEFLTVLYESGVGYSSINTARSALSSYLTLGKTLPIGQWPLVKRFLRGVYNKRPMFPRYQQTWDVNVVLEFLITLSPVKLLSLRCLTLKLVMLLALVTGQRIQTLHCVDLDFMKITKDNVVIEINEVLKTSKPGKHLSPICLPAFVDDTRLCIVTVLNAYIERTSAIRTSQKLFVTFVKPYHHPTKSTISNWIKLVLKLAGVNTSVFKTHSTRGASTSAALRAGVSVNSILKSAGWTNESTFRQFYNRPVTVQEYNDNYSVRVLRGK</sequence>
<organism evidence="6 7">
    <name type="scientific">Mytilus edulis</name>
    <name type="common">Blue mussel</name>
    <dbReference type="NCBI Taxonomy" id="6550"/>
    <lineage>
        <taxon>Eukaryota</taxon>
        <taxon>Metazoa</taxon>
        <taxon>Spiralia</taxon>
        <taxon>Lophotrochozoa</taxon>
        <taxon>Mollusca</taxon>
        <taxon>Bivalvia</taxon>
        <taxon>Autobranchia</taxon>
        <taxon>Pteriomorphia</taxon>
        <taxon>Mytilida</taxon>
        <taxon>Mytiloidea</taxon>
        <taxon>Mytilidae</taxon>
        <taxon>Mytilinae</taxon>
        <taxon>Mytilus</taxon>
    </lineage>
</organism>
<gene>
    <name evidence="6" type="ORF">MEDL_32904</name>
</gene>
<evidence type="ECO:0000259" key="3">
    <source>
        <dbReference type="PROSITE" id="PS50878"/>
    </source>
</evidence>
<dbReference type="PROSITE" id="PS51898">
    <property type="entry name" value="TYR_RECOMBINASE"/>
    <property type="match status" value="1"/>
</dbReference>
<evidence type="ECO:0000256" key="1">
    <source>
        <dbReference type="ARBA" id="ARBA00023125"/>
    </source>
</evidence>
<proteinExistence type="predicted"/>
<dbReference type="Gene3D" id="1.10.443.10">
    <property type="entry name" value="Intergrase catalytic core"/>
    <property type="match status" value="1"/>
</dbReference>
<accession>A0A8S3SH90</accession>
<feature type="domain" description="Core-binding (CB)" evidence="5">
    <location>
        <begin position="602"/>
        <end position="677"/>
    </location>
</feature>
<dbReference type="PROSITE" id="PS50878">
    <property type="entry name" value="RT_POL"/>
    <property type="match status" value="1"/>
</dbReference>
<dbReference type="PANTHER" id="PTHR33050">
    <property type="entry name" value="REVERSE TRANSCRIPTASE DOMAIN-CONTAINING PROTEIN"/>
    <property type="match status" value="1"/>
</dbReference>
<dbReference type="Gene3D" id="3.30.420.10">
    <property type="entry name" value="Ribonuclease H-like superfamily/Ribonuclease H"/>
    <property type="match status" value="1"/>
</dbReference>
<name>A0A8S3SH90_MYTED</name>
<dbReference type="PROSITE" id="PS51900">
    <property type="entry name" value="CB"/>
    <property type="match status" value="1"/>
</dbReference>
<dbReference type="InterPro" id="IPR052055">
    <property type="entry name" value="Hepadnavirus_pol/RT"/>
</dbReference>
<dbReference type="Proteomes" id="UP000683360">
    <property type="component" value="Unassembled WGS sequence"/>
</dbReference>
<evidence type="ECO:0000259" key="5">
    <source>
        <dbReference type="PROSITE" id="PS51900"/>
    </source>
</evidence>
<dbReference type="GO" id="GO:0006310">
    <property type="term" value="P:DNA recombination"/>
    <property type="evidence" value="ECO:0007669"/>
    <property type="project" value="UniProtKB-KW"/>
</dbReference>
<dbReference type="InterPro" id="IPR036397">
    <property type="entry name" value="RNaseH_sf"/>
</dbReference>
<dbReference type="Gene3D" id="3.30.70.270">
    <property type="match status" value="1"/>
</dbReference>
<dbReference type="InterPro" id="IPR043128">
    <property type="entry name" value="Rev_trsase/Diguanyl_cyclase"/>
</dbReference>
<dbReference type="Gene3D" id="1.10.150.130">
    <property type="match status" value="1"/>
</dbReference>
<dbReference type="OrthoDB" id="5988448at2759"/>
<dbReference type="InterPro" id="IPR043502">
    <property type="entry name" value="DNA/RNA_pol_sf"/>
</dbReference>
<dbReference type="SUPFAM" id="SSF56672">
    <property type="entry name" value="DNA/RNA polymerases"/>
    <property type="match status" value="1"/>
</dbReference>
<dbReference type="PANTHER" id="PTHR33050:SF7">
    <property type="entry name" value="RIBONUCLEASE H"/>
    <property type="match status" value="1"/>
</dbReference>